<sequence length="481" mass="53652">MLIDAPHLEAPASDDLFGLSAAHPDSPVLPMREFDAWLAARGRTQQHRVTRIPLADMAGWQSEPETGNLVHDSGRFFSIEGLDVWTDRTWAGHWQQPIIVQPEVGVLGILVRRIDGVPHLLMQAKMEPGNVNGIQLSPTVQATWSNYTGVHGGRDVPYLNHFLGPGAGRTVVDVLQSEQTAWYLHKRNRNMIVEVTGPVEARDGFCWLTLGQVRRLLHRDHLVNMDARTVLACIPPPGPADVVPTADPFRAALRDSLRGRGRPETPTPELLSWLTDIRARRRLVQRRVPLHSARAHGWRWHPDEIAHTDGKYFRVIGVHVQAGDREVRSWSQPLIEPVEPGVVALIVKPVDGVLHALVQARIDAGAANVAELAPTVNCQPGNYVGVPAPFRPPFLDHVLAADPRRIRYDVMLSEEGGRFYHAHNRYVVLEADPDFATAPGRYHRWMTLHQLSGLLRHYNYLNVELRSVLAGVHTLDGFGGL</sequence>
<gene>
    <name evidence="2" type="ORF">Pen02_70580</name>
</gene>
<proteinExistence type="predicted"/>
<keyword evidence="3" id="KW-1185">Reference proteome</keyword>
<dbReference type="Proteomes" id="UP000646749">
    <property type="component" value="Unassembled WGS sequence"/>
</dbReference>
<comment type="caution">
    <text evidence="2">The sequence shown here is derived from an EMBL/GenBank/DDBJ whole genome shotgun (WGS) entry which is preliminary data.</text>
</comment>
<evidence type="ECO:0000313" key="3">
    <source>
        <dbReference type="Proteomes" id="UP000646749"/>
    </source>
</evidence>
<dbReference type="Pfam" id="PF03559">
    <property type="entry name" value="Hexose_dehydrat"/>
    <property type="match status" value="2"/>
</dbReference>
<organism evidence="2 3">
    <name type="scientific">Plantactinospora endophytica</name>
    <dbReference type="NCBI Taxonomy" id="673535"/>
    <lineage>
        <taxon>Bacteria</taxon>
        <taxon>Bacillati</taxon>
        <taxon>Actinomycetota</taxon>
        <taxon>Actinomycetes</taxon>
        <taxon>Micromonosporales</taxon>
        <taxon>Micromonosporaceae</taxon>
        <taxon>Plantactinospora</taxon>
    </lineage>
</organism>
<dbReference type="RefSeq" id="WP_239141801.1">
    <property type="nucleotide sequence ID" value="NZ_BONW01000042.1"/>
</dbReference>
<protein>
    <submittedName>
        <fullName evidence="2">NDP-hexose 2,3-dehydratase</fullName>
    </submittedName>
</protein>
<evidence type="ECO:0000259" key="1">
    <source>
        <dbReference type="Pfam" id="PF03559"/>
    </source>
</evidence>
<reference evidence="2 3" key="1">
    <citation type="submission" date="2021-01" db="EMBL/GenBank/DDBJ databases">
        <title>Whole genome shotgun sequence of Plantactinospora endophytica NBRC 110450.</title>
        <authorList>
            <person name="Komaki H."/>
            <person name="Tamura T."/>
        </authorList>
    </citation>
    <scope>NUCLEOTIDE SEQUENCE [LARGE SCALE GENOMIC DNA]</scope>
    <source>
        <strain evidence="2 3">NBRC 110450</strain>
    </source>
</reference>
<accession>A0ABQ4EBK7</accession>
<feature type="domain" description="dTDP-4-dehydro-6-deoxy-alpha-D-glucopyranose 2,3-dehydratase" evidence="1">
    <location>
        <begin position="269"/>
        <end position="471"/>
    </location>
</feature>
<dbReference type="InterPro" id="IPR038153">
    <property type="entry name" value="EvaA-like_sf"/>
</dbReference>
<name>A0ABQ4EBK7_9ACTN</name>
<feature type="domain" description="dTDP-4-dehydro-6-deoxy-alpha-D-glucopyranose 2,3-dehydratase" evidence="1">
    <location>
        <begin position="32"/>
        <end position="234"/>
    </location>
</feature>
<evidence type="ECO:0000313" key="2">
    <source>
        <dbReference type="EMBL" id="GIG92122.1"/>
    </source>
</evidence>
<dbReference type="EMBL" id="BONW01000042">
    <property type="protein sequence ID" value="GIG92122.1"/>
    <property type="molecule type" value="Genomic_DNA"/>
</dbReference>
<dbReference type="Gene3D" id="3.90.79.40">
    <property type="entry name" value="EvaA sugar 2,3-dehydratase subunit"/>
    <property type="match status" value="2"/>
</dbReference>
<dbReference type="InterPro" id="IPR005212">
    <property type="entry name" value="EvaA-like"/>
</dbReference>